<dbReference type="Gene3D" id="3.30.1330.230">
    <property type="match status" value="2"/>
</dbReference>
<sequence length="452" mass="50607">MKLRNSVPKVAGGGPHRERTTEETWRTIQPYLRRVGVTRVADITGLDRIGIPVYNAIVPKSSDLISVYNGKGASHLDAKTSAVMEAVERFAAWQPRTPDVVGSVDDLRRDGIRVVHPDSINIERFKQYRDHFPISWVMGTELISGEDIAVPQYLAGYYQSFHETPPFPICTTNGIASGNSVEEATCHALCELIERDDWTMAEVISNRLSRAVTKGTVAPGIPETVEQWFMERNRSIDQETLPAPHRRLIERYRAANLSVELKSIMSHNGIPSFLCVVSEDLGPTFSRSHQGLGTHPDRDVAALRALSEAAQSRVVDIQAMREDISLPDEDVPKYMLHIKRSAAFNPQAWANYRTQRQTDFQSLPTYLSADVMEDTRRMIRNLQATGIEEVAVVDLSPKWLPVSVVRVVVPGIESWAIDRGRLGFRAAAVWEENLGLLRDALAEAAHRQEALR</sequence>
<feature type="region of interest" description="Disordered" evidence="1">
    <location>
        <begin position="1"/>
        <end position="22"/>
    </location>
</feature>
<dbReference type="Pfam" id="PF02624">
    <property type="entry name" value="YcaO"/>
    <property type="match status" value="1"/>
</dbReference>
<evidence type="ECO:0000313" key="3">
    <source>
        <dbReference type="EMBL" id="BAN83923.1"/>
    </source>
</evidence>
<accession>T2HWM4</accession>
<evidence type="ECO:0000313" key="4">
    <source>
        <dbReference type="EMBL" id="BBI93408.1"/>
    </source>
</evidence>
<dbReference type="PANTHER" id="PTHR37809:SF1">
    <property type="entry name" value="RIBOSOMAL PROTEIN S12 METHYLTHIOTRANSFERASE ACCESSORY FACTOR YCAO"/>
    <property type="match status" value="1"/>
</dbReference>
<evidence type="ECO:0000259" key="2">
    <source>
        <dbReference type="PROSITE" id="PS51664"/>
    </source>
</evidence>
<evidence type="ECO:0000256" key="1">
    <source>
        <dbReference type="SAM" id="MobiDB-lite"/>
    </source>
</evidence>
<dbReference type="AlphaFoldDB" id="T2HWM4"/>
<name>T2HWM4_9ACTN</name>
<reference evidence="3" key="1">
    <citation type="journal article" date="2013" name="Appl. Environ. Microbiol.">
        <title>Cloning and Heterologous Expression of the Thioviridamide Biosynthesis Gene Cluster from Streptomyces olivoviridis.</title>
        <authorList>
            <person name="Izawa M."/>
            <person name="Kawasaki T."/>
            <person name="Hayakawa Y."/>
        </authorList>
    </citation>
    <scope>NUCLEOTIDE SEQUENCE</scope>
    <source>
        <strain evidence="3">NA05001</strain>
    </source>
</reference>
<gene>
    <name evidence="3" type="primary">tvaH</name>
</gene>
<dbReference type="EMBL" id="AB819757">
    <property type="protein sequence ID" value="BAN83923.1"/>
    <property type="molecule type" value="Genomic_DNA"/>
</dbReference>
<dbReference type="PANTHER" id="PTHR37809">
    <property type="entry name" value="RIBOSOMAL PROTEIN S12 METHYLTHIOTRANSFERASE ACCESSORY FACTOR YCAO"/>
    <property type="match status" value="1"/>
</dbReference>
<dbReference type="InterPro" id="IPR003776">
    <property type="entry name" value="YcaO-like_dom"/>
</dbReference>
<protein>
    <submittedName>
        <fullName evidence="4">YcaO-like family protein</fullName>
    </submittedName>
</protein>
<feature type="domain" description="YcaO" evidence="2">
    <location>
        <begin position="70"/>
        <end position="452"/>
    </location>
</feature>
<proteinExistence type="predicted"/>
<dbReference type="PROSITE" id="PS51664">
    <property type="entry name" value="YCAO"/>
    <property type="match status" value="1"/>
</dbReference>
<reference evidence="4" key="2">
    <citation type="journal article" date="2015" name="J. Antibiot.">
        <title>Novel thioviridamide derivative--JBIR-140: heterologous expression of the gene cluster for thioviridamide biosynthesis.</title>
        <authorList>
            <person name="Izumikawa M."/>
            <person name="Kozone I."/>
            <person name="Hashimoto J."/>
            <person name="Kagaya N."/>
            <person name="Takagi M."/>
            <person name="Koiwai H."/>
            <person name="Komatsu M."/>
            <person name="Fujie M."/>
            <person name="Satoh N."/>
            <person name="Ikeda H."/>
            <person name="Shin-ya K."/>
        </authorList>
    </citation>
    <scope>NUCLEOTIDE SEQUENCE</scope>
    <source>
        <strain evidence="4">NA05001</strain>
    </source>
</reference>
<dbReference type="NCBIfam" id="TIGR00702">
    <property type="entry name" value="YcaO-type kinase domain"/>
    <property type="match status" value="2"/>
</dbReference>
<organism evidence="3">
    <name type="scientific">Streptomyces olivoviridis</name>
    <dbReference type="NCBI Taxonomy" id="67338"/>
    <lineage>
        <taxon>Bacteria</taxon>
        <taxon>Bacillati</taxon>
        <taxon>Actinomycetota</taxon>
        <taxon>Actinomycetes</taxon>
        <taxon>Kitasatosporales</taxon>
        <taxon>Streptomycetaceae</taxon>
        <taxon>Streptomyces</taxon>
    </lineage>
</organism>
<dbReference type="EMBL" id="LC466032">
    <property type="protein sequence ID" value="BBI93408.1"/>
    <property type="molecule type" value="Genomic_DNA"/>
</dbReference>
<reference evidence="4" key="3">
    <citation type="submission" date="2019-03" db="EMBL/GenBank/DDBJ databases">
        <authorList>
            <person name="Ikeda H."/>
            <person name="Shin-ya K."/>
        </authorList>
    </citation>
    <scope>NUCLEOTIDE SEQUENCE</scope>
    <source>
        <strain evidence="4">NA05001</strain>
    </source>
</reference>